<evidence type="ECO:0000313" key="2">
    <source>
        <dbReference type="EMBL" id="UPV99841.1"/>
    </source>
</evidence>
<name>A0A8U0IHV5_9EURY</name>
<dbReference type="KEGG" id="haxz:M0R88_15145"/>
<keyword evidence="3" id="KW-1185">Reference proteome</keyword>
<keyword evidence="2" id="KW-0067">ATP-binding</keyword>
<dbReference type="Gene3D" id="3.30.565.10">
    <property type="entry name" value="Histidine kinase-like ATPase, C-terminal domain"/>
    <property type="match status" value="1"/>
</dbReference>
<keyword evidence="2" id="KW-0547">Nucleotide-binding</keyword>
<feature type="domain" description="Histidine kinase/HSP90-like ATPase" evidence="1">
    <location>
        <begin position="2"/>
        <end position="63"/>
    </location>
</feature>
<dbReference type="InterPro" id="IPR036890">
    <property type="entry name" value="HATPase_C_sf"/>
</dbReference>
<dbReference type="GO" id="GO:0005524">
    <property type="term" value="F:ATP binding"/>
    <property type="evidence" value="ECO:0007669"/>
    <property type="project" value="UniProtKB-KW"/>
</dbReference>
<gene>
    <name evidence="2" type="ORF">M0R88_15145</name>
</gene>
<dbReference type="AlphaFoldDB" id="A0A8U0IHV5"/>
<dbReference type="Pfam" id="PF02518">
    <property type="entry name" value="HATPase_c"/>
    <property type="match status" value="1"/>
</dbReference>
<sequence>MADDGPGIPADDREAVFESGYTTASDNGGMGLVLPFVYEMAEVYDWSCAITESETGGARFEFTNVTVAQRPTE</sequence>
<dbReference type="EMBL" id="CP096658">
    <property type="protein sequence ID" value="UPV99841.1"/>
    <property type="molecule type" value="Genomic_DNA"/>
</dbReference>
<protein>
    <submittedName>
        <fullName evidence="2">ATP-binding protein</fullName>
    </submittedName>
</protein>
<evidence type="ECO:0000313" key="3">
    <source>
        <dbReference type="Proteomes" id="UP000830434"/>
    </source>
</evidence>
<dbReference type="SUPFAM" id="SSF55874">
    <property type="entry name" value="ATPase domain of HSP90 chaperone/DNA topoisomerase II/histidine kinase"/>
    <property type="match status" value="1"/>
</dbReference>
<dbReference type="InterPro" id="IPR003594">
    <property type="entry name" value="HATPase_dom"/>
</dbReference>
<organism evidence="2 3">
    <name type="scientific">Halorussus gelatinilyticus</name>
    <dbReference type="NCBI Taxonomy" id="2937524"/>
    <lineage>
        <taxon>Archaea</taxon>
        <taxon>Methanobacteriati</taxon>
        <taxon>Methanobacteriota</taxon>
        <taxon>Stenosarchaea group</taxon>
        <taxon>Halobacteria</taxon>
        <taxon>Halobacteriales</taxon>
        <taxon>Haladaptataceae</taxon>
        <taxon>Halorussus</taxon>
    </lineage>
</organism>
<dbReference type="Proteomes" id="UP000830434">
    <property type="component" value="Chromosome"/>
</dbReference>
<accession>A0A8U0IHV5</accession>
<proteinExistence type="predicted"/>
<evidence type="ECO:0000259" key="1">
    <source>
        <dbReference type="Pfam" id="PF02518"/>
    </source>
</evidence>
<reference evidence="2" key="1">
    <citation type="submission" date="2022-04" db="EMBL/GenBank/DDBJ databases">
        <title>Diverse halophilic archaea isolated from saline environments.</title>
        <authorList>
            <person name="Cui H.-L."/>
        </authorList>
    </citation>
    <scope>NUCLEOTIDE SEQUENCE</scope>
    <source>
        <strain evidence="2">XZYJT40</strain>
    </source>
</reference>